<evidence type="ECO:0000313" key="12">
    <source>
        <dbReference type="Proteomes" id="UP000785679"/>
    </source>
</evidence>
<feature type="domain" description="RING-type" evidence="10">
    <location>
        <begin position="77"/>
        <end position="120"/>
    </location>
</feature>
<dbReference type="SMART" id="SM00744">
    <property type="entry name" value="RINGv"/>
    <property type="match status" value="1"/>
</dbReference>
<keyword evidence="7 9" id="KW-0472">Membrane</keyword>
<evidence type="ECO:0000313" key="11">
    <source>
        <dbReference type="EMBL" id="TNV71782.1"/>
    </source>
</evidence>
<keyword evidence="3" id="KW-0479">Metal-binding</keyword>
<keyword evidence="12" id="KW-1185">Reference proteome</keyword>
<evidence type="ECO:0000256" key="2">
    <source>
        <dbReference type="ARBA" id="ARBA00022692"/>
    </source>
</evidence>
<dbReference type="PROSITE" id="PS50089">
    <property type="entry name" value="ZF_RING_2"/>
    <property type="match status" value="1"/>
</dbReference>
<keyword evidence="5" id="KW-0862">Zinc</keyword>
<dbReference type="InterPro" id="IPR011016">
    <property type="entry name" value="Znf_RING-CH"/>
</dbReference>
<protein>
    <recommendedName>
        <fullName evidence="10">RING-type domain-containing protein</fullName>
    </recommendedName>
</protein>
<evidence type="ECO:0000256" key="3">
    <source>
        <dbReference type="ARBA" id="ARBA00022723"/>
    </source>
</evidence>
<evidence type="ECO:0000256" key="5">
    <source>
        <dbReference type="ARBA" id="ARBA00022833"/>
    </source>
</evidence>
<dbReference type="GO" id="GO:0016020">
    <property type="term" value="C:membrane"/>
    <property type="evidence" value="ECO:0007669"/>
    <property type="project" value="UniProtKB-SubCell"/>
</dbReference>
<keyword evidence="2 9" id="KW-0812">Transmembrane</keyword>
<dbReference type="EMBL" id="RRYP01027636">
    <property type="protein sequence ID" value="TNV71782.1"/>
    <property type="molecule type" value="Genomic_DNA"/>
</dbReference>
<dbReference type="GO" id="GO:0008270">
    <property type="term" value="F:zinc ion binding"/>
    <property type="evidence" value="ECO:0007669"/>
    <property type="project" value="UniProtKB-KW"/>
</dbReference>
<feature type="transmembrane region" description="Helical" evidence="9">
    <location>
        <begin position="6"/>
        <end position="35"/>
    </location>
</feature>
<dbReference type="InterPro" id="IPR001841">
    <property type="entry name" value="Znf_RING"/>
</dbReference>
<evidence type="ECO:0000256" key="6">
    <source>
        <dbReference type="ARBA" id="ARBA00022989"/>
    </source>
</evidence>
<proteinExistence type="predicted"/>
<keyword evidence="4 8" id="KW-0863">Zinc-finger</keyword>
<evidence type="ECO:0000256" key="7">
    <source>
        <dbReference type="ARBA" id="ARBA00023136"/>
    </source>
</evidence>
<gene>
    <name evidence="11" type="ORF">FGO68_gene12342</name>
</gene>
<evidence type="ECO:0000256" key="8">
    <source>
        <dbReference type="PROSITE-ProRule" id="PRU00175"/>
    </source>
</evidence>
<sequence length="133" mass="15595">MNLTLILLLTIRHLILFLIAFLFLICCLPCIFTYLRTYHSDDHEDTGWGLMTHDSAQLWDRIWSHRYTSTTATEALCPICFELISTDSFIVLPCDSRHIFHKVCIRTWFEHSARICPLCKHPVRSLDLVNLMN</sequence>
<evidence type="ECO:0000259" key="10">
    <source>
        <dbReference type="PROSITE" id="PS50089"/>
    </source>
</evidence>
<evidence type="ECO:0000256" key="4">
    <source>
        <dbReference type="ARBA" id="ARBA00022771"/>
    </source>
</evidence>
<dbReference type="PANTHER" id="PTHR46539">
    <property type="entry name" value="E3 UBIQUITIN-PROTEIN LIGASE ATL42"/>
    <property type="match status" value="1"/>
</dbReference>
<reference evidence="11" key="1">
    <citation type="submission" date="2019-06" db="EMBL/GenBank/DDBJ databases">
        <authorList>
            <person name="Zheng W."/>
        </authorList>
    </citation>
    <scope>NUCLEOTIDE SEQUENCE</scope>
    <source>
        <strain evidence="11">QDHG01</strain>
    </source>
</reference>
<accession>A0A8J8NB56</accession>
<comment type="subcellular location">
    <subcellularLocation>
        <location evidence="1">Membrane</location>
    </subcellularLocation>
</comment>
<dbReference type="AlphaFoldDB" id="A0A8J8NB56"/>
<dbReference type="InterPro" id="IPR013083">
    <property type="entry name" value="Znf_RING/FYVE/PHD"/>
</dbReference>
<dbReference type="OrthoDB" id="313469at2759"/>
<dbReference type="Pfam" id="PF13639">
    <property type="entry name" value="zf-RING_2"/>
    <property type="match status" value="1"/>
</dbReference>
<dbReference type="Proteomes" id="UP000785679">
    <property type="component" value="Unassembled WGS sequence"/>
</dbReference>
<dbReference type="SUPFAM" id="SSF57850">
    <property type="entry name" value="RING/U-box"/>
    <property type="match status" value="1"/>
</dbReference>
<dbReference type="PANTHER" id="PTHR46539:SF1">
    <property type="entry name" value="E3 UBIQUITIN-PROTEIN LIGASE ATL42"/>
    <property type="match status" value="1"/>
</dbReference>
<name>A0A8J8NB56_HALGN</name>
<organism evidence="11 12">
    <name type="scientific">Halteria grandinella</name>
    <dbReference type="NCBI Taxonomy" id="5974"/>
    <lineage>
        <taxon>Eukaryota</taxon>
        <taxon>Sar</taxon>
        <taxon>Alveolata</taxon>
        <taxon>Ciliophora</taxon>
        <taxon>Intramacronucleata</taxon>
        <taxon>Spirotrichea</taxon>
        <taxon>Stichotrichia</taxon>
        <taxon>Sporadotrichida</taxon>
        <taxon>Halteriidae</taxon>
        <taxon>Halteria</taxon>
    </lineage>
</organism>
<keyword evidence="6 9" id="KW-1133">Transmembrane helix</keyword>
<comment type="caution">
    <text evidence="11">The sequence shown here is derived from an EMBL/GenBank/DDBJ whole genome shotgun (WGS) entry which is preliminary data.</text>
</comment>
<dbReference type="Gene3D" id="3.30.40.10">
    <property type="entry name" value="Zinc/RING finger domain, C3HC4 (zinc finger)"/>
    <property type="match status" value="1"/>
</dbReference>
<dbReference type="SMART" id="SM00184">
    <property type="entry name" value="RING"/>
    <property type="match status" value="1"/>
</dbReference>
<evidence type="ECO:0000256" key="9">
    <source>
        <dbReference type="SAM" id="Phobius"/>
    </source>
</evidence>
<evidence type="ECO:0000256" key="1">
    <source>
        <dbReference type="ARBA" id="ARBA00004370"/>
    </source>
</evidence>